<keyword evidence="2" id="KW-1185">Reference proteome</keyword>
<gene>
    <name evidence="1" type="ORF">CEXT_293661</name>
</gene>
<sequence length="159" mass="18442">MKIVIKRFPTEDQQWVCEVKEQQEGAEDASKSDTNTVKNLKTLKSLLKSQLIPLVKVQKPIFQWIIKHFVVKFVTILDPNRRVLDGINYSDKNRKTLTSHPGAESMYGNRMESINKQLQMNFQPSYDFEPNISTRKRQKLATAQNKISMRSCVIFLPSL</sequence>
<evidence type="ECO:0000313" key="2">
    <source>
        <dbReference type="Proteomes" id="UP001054945"/>
    </source>
</evidence>
<reference evidence="1 2" key="1">
    <citation type="submission" date="2021-06" db="EMBL/GenBank/DDBJ databases">
        <title>Caerostris extrusa draft genome.</title>
        <authorList>
            <person name="Kono N."/>
            <person name="Arakawa K."/>
        </authorList>
    </citation>
    <scope>NUCLEOTIDE SEQUENCE [LARGE SCALE GENOMIC DNA]</scope>
</reference>
<protein>
    <submittedName>
        <fullName evidence="1">Uncharacterized protein</fullName>
    </submittedName>
</protein>
<accession>A0AAV4VWI3</accession>
<dbReference type="AlphaFoldDB" id="A0AAV4VWI3"/>
<evidence type="ECO:0000313" key="1">
    <source>
        <dbReference type="EMBL" id="GIY74383.1"/>
    </source>
</evidence>
<dbReference type="EMBL" id="BPLR01015210">
    <property type="protein sequence ID" value="GIY74383.1"/>
    <property type="molecule type" value="Genomic_DNA"/>
</dbReference>
<organism evidence="1 2">
    <name type="scientific">Caerostris extrusa</name>
    <name type="common">Bark spider</name>
    <name type="synonym">Caerostris bankana</name>
    <dbReference type="NCBI Taxonomy" id="172846"/>
    <lineage>
        <taxon>Eukaryota</taxon>
        <taxon>Metazoa</taxon>
        <taxon>Ecdysozoa</taxon>
        <taxon>Arthropoda</taxon>
        <taxon>Chelicerata</taxon>
        <taxon>Arachnida</taxon>
        <taxon>Araneae</taxon>
        <taxon>Araneomorphae</taxon>
        <taxon>Entelegynae</taxon>
        <taxon>Araneoidea</taxon>
        <taxon>Araneidae</taxon>
        <taxon>Caerostris</taxon>
    </lineage>
</organism>
<name>A0AAV4VWI3_CAEEX</name>
<proteinExistence type="predicted"/>
<dbReference type="Proteomes" id="UP001054945">
    <property type="component" value="Unassembled WGS sequence"/>
</dbReference>
<comment type="caution">
    <text evidence="1">The sequence shown here is derived from an EMBL/GenBank/DDBJ whole genome shotgun (WGS) entry which is preliminary data.</text>
</comment>